<evidence type="ECO:0000313" key="5">
    <source>
        <dbReference type="EMBL" id="MCS5711962.1"/>
    </source>
</evidence>
<gene>
    <name evidence="4" type="ORF">HT99x_00214</name>
    <name evidence="5" type="ORF">HT99x_011015</name>
</gene>
<feature type="transmembrane region" description="Helical" evidence="2">
    <location>
        <begin position="34"/>
        <end position="54"/>
    </location>
</feature>
<reference evidence="5" key="2">
    <citation type="journal article" date="2016" name="Genome Announc.">
        <title>Draft Genome Sequences of Two Novel Amoeba-Resistant Intranuclear Bacteria, 'Candidatus Berkiella cookevillensis' and 'Candidatus Berkiella aquae'.</title>
        <authorList>
            <person name="Mehari Y.T."/>
            <person name="Arivett B.A."/>
            <person name="Farone A.L."/>
            <person name="Gunderson J.H."/>
            <person name="Farone M.B."/>
        </authorList>
    </citation>
    <scope>NUCLEOTIDE SEQUENCE</scope>
    <source>
        <strain evidence="5">HT99</strain>
    </source>
</reference>
<dbReference type="STRING" id="295108.HT99x_00214"/>
<keyword evidence="3" id="KW-0732">Signal</keyword>
<evidence type="ECO:0000256" key="2">
    <source>
        <dbReference type="SAM" id="Phobius"/>
    </source>
</evidence>
<sequence>MSRIFALTLTMLSFPVLASENTNAPTIISMLQQFSSLELFWMGLTVCLLVFFLIKFDRFAVTYGPEILTTMGIVGCFACIAWSLLHFNSNNITASIPSLLDGIKTAFCSSFIGVVGALGIRIKHKFCKDTLHQASKEIASTPFEPLLKEIINLRKTLSGDEEGSLLSQVKMLRQDSNDQQRKLQESFDKFAKHMVENNQKAFIEALQQAIRDFNQNLTEQFGENFKHLNQAVEKLVTWQEQYKDELDTIKEYQSQCSSDMKQASEAFTSVVEHAKQFSDIAQNLKTLLESMDKQKDVLFIQEKALSELLSTMKDHIPGFSTNTQKLISEISEGVKLVQTETVKIISDYTTEITVANDGMRDLLFDIVKKTQDSLYNGINDSVKTIRDTVANVEAQTSEVIKNHGVQLQSTQAEIKNLLVDGITKSQQEVSAGLQENARIIKEGVLALDKELEKGLTDSLTSLGKQLASLSEKFVSDYMPLTERLRDLVRLAKNSEPA</sequence>
<feature type="chain" id="PRO_5043129877" description="Apolipoprotein A1/A4/E domain protein" evidence="3">
    <location>
        <begin position="19"/>
        <end position="497"/>
    </location>
</feature>
<dbReference type="PATRIC" id="fig|1590043.3.peg.217"/>
<feature type="transmembrane region" description="Helical" evidence="2">
    <location>
        <begin position="99"/>
        <end position="120"/>
    </location>
</feature>
<evidence type="ECO:0000313" key="4">
    <source>
        <dbReference type="EMBL" id="KRG22676.1"/>
    </source>
</evidence>
<keyword evidence="2" id="KW-1133">Transmembrane helix</keyword>
<dbReference type="RefSeq" id="WP_075064865.1">
    <property type="nucleotide sequence ID" value="NZ_LKAJ02000001.1"/>
</dbReference>
<evidence type="ECO:0000256" key="3">
    <source>
        <dbReference type="SAM" id="SignalP"/>
    </source>
</evidence>
<dbReference type="InterPro" id="IPR016024">
    <property type="entry name" value="ARM-type_fold"/>
</dbReference>
<keyword evidence="2" id="KW-0472">Membrane</keyword>
<evidence type="ECO:0000256" key="1">
    <source>
        <dbReference type="SAM" id="Coils"/>
    </source>
</evidence>
<keyword evidence="6" id="KW-1185">Reference proteome</keyword>
<accession>A0A0Q9Z071</accession>
<keyword evidence="2" id="KW-0812">Transmembrane</keyword>
<comment type="caution">
    <text evidence="4">The sequence shown here is derived from an EMBL/GenBank/DDBJ whole genome shotgun (WGS) entry which is preliminary data.</text>
</comment>
<keyword evidence="1" id="KW-0175">Coiled coil</keyword>
<dbReference type="SUPFAM" id="SSF48371">
    <property type="entry name" value="ARM repeat"/>
    <property type="match status" value="1"/>
</dbReference>
<proteinExistence type="predicted"/>
<dbReference type="EMBL" id="LKAJ02000001">
    <property type="protein sequence ID" value="MCS5711962.1"/>
    <property type="molecule type" value="Genomic_DNA"/>
</dbReference>
<name>A0A0Q9Z071_9GAMM</name>
<reference evidence="4" key="1">
    <citation type="submission" date="2015-09" db="EMBL/GenBank/DDBJ databases">
        <title>Draft Genome Sequences of Two Novel Amoeba-resistant Intranuclear Bacteria, Candidatus Berkiella cookevillensis and Candidatus Berkiella aquae.</title>
        <authorList>
            <person name="Mehari Y.T."/>
            <person name="Arivett B.A."/>
            <person name="Farone A.L."/>
            <person name="Gunderson J.H."/>
            <person name="Farone M.B."/>
        </authorList>
    </citation>
    <scope>NUCLEOTIDE SEQUENCE [LARGE SCALE GENOMIC DNA]</scope>
    <source>
        <strain evidence="4">HT99</strain>
    </source>
</reference>
<evidence type="ECO:0008006" key="7">
    <source>
        <dbReference type="Google" id="ProtNLM"/>
    </source>
</evidence>
<feature type="transmembrane region" description="Helical" evidence="2">
    <location>
        <begin position="66"/>
        <end position="87"/>
    </location>
</feature>
<dbReference type="Proteomes" id="UP000051497">
    <property type="component" value="Unassembled WGS sequence"/>
</dbReference>
<feature type="coiled-coil region" evidence="1">
    <location>
        <begin position="203"/>
        <end position="255"/>
    </location>
</feature>
<dbReference type="OrthoDB" id="9798009at2"/>
<dbReference type="AlphaFoldDB" id="A0A0Q9Z071"/>
<reference evidence="5" key="3">
    <citation type="submission" date="2021-06" db="EMBL/GenBank/DDBJ databases">
        <title>Genomic Description and Analysis of Intracellular Bacteria, Candidatus Berkiella cookevillensis and Candidatus Berkiella aquae.</title>
        <authorList>
            <person name="Kidane D.T."/>
            <person name="Mehari Y.T."/>
            <person name="Rice F.C."/>
            <person name="Arivett B.A."/>
            <person name="Farone A.L."/>
            <person name="Berk S.G."/>
            <person name="Farone M.B."/>
        </authorList>
    </citation>
    <scope>NUCLEOTIDE SEQUENCE</scope>
    <source>
        <strain evidence="5">HT99</strain>
    </source>
</reference>
<organism evidence="4">
    <name type="scientific">Candidatus Berkiella aquae</name>
    <dbReference type="NCBI Taxonomy" id="295108"/>
    <lineage>
        <taxon>Bacteria</taxon>
        <taxon>Pseudomonadati</taxon>
        <taxon>Pseudomonadota</taxon>
        <taxon>Gammaproteobacteria</taxon>
        <taxon>Candidatus Berkiellales</taxon>
        <taxon>Candidatus Berkiellaceae</taxon>
        <taxon>Candidatus Berkiella</taxon>
    </lineage>
</organism>
<feature type="signal peptide" evidence="3">
    <location>
        <begin position="1"/>
        <end position="18"/>
    </location>
</feature>
<protein>
    <recommendedName>
        <fullName evidence="7">Apolipoprotein A1/A4/E domain protein</fullName>
    </recommendedName>
</protein>
<dbReference type="EMBL" id="LKAJ01000001">
    <property type="protein sequence ID" value="KRG22676.1"/>
    <property type="molecule type" value="Genomic_DNA"/>
</dbReference>
<evidence type="ECO:0000313" key="6">
    <source>
        <dbReference type="Proteomes" id="UP000051497"/>
    </source>
</evidence>